<evidence type="ECO:0000256" key="5">
    <source>
        <dbReference type="ARBA" id="ARBA00022989"/>
    </source>
</evidence>
<sequence>MNLTTRSDDFSHDHQFLGASHDDNARRTLWVVALTFVMMIGEIAAGYLTGSMALLADGFHMATHAGALGIAAAAYGFARRNANNRRYSFGTGKVGDLAGFASAMVLGLVSLGIAGESVFRLFEPTSVAFGEATLIAVVGLGVNLLSAFLLAGHHGHHEHGHSHDHGHHHHHDNNLRSAYVHVLADALTSVLAIAALLAGRYLGWVWMDPVMGIVGSIVIAKWAWNLMRDSAAVLLDTTDEPVAEEIRELLETSDDVRISDLHVWQVGPQARAAIVSVVATAGVTAEAIRERLAPVHELSHLTIELRSA</sequence>
<dbReference type="Pfam" id="PF01545">
    <property type="entry name" value="Cation_efflux"/>
    <property type="match status" value="1"/>
</dbReference>
<dbReference type="GO" id="GO:0016020">
    <property type="term" value="C:membrane"/>
    <property type="evidence" value="ECO:0007669"/>
    <property type="project" value="UniProtKB-SubCell"/>
</dbReference>
<dbReference type="KEGG" id="pke:DLD99_17485"/>
<dbReference type="SUPFAM" id="SSF161111">
    <property type="entry name" value="Cation efflux protein transmembrane domain-like"/>
    <property type="match status" value="1"/>
</dbReference>
<dbReference type="GO" id="GO:0005385">
    <property type="term" value="F:zinc ion transmembrane transporter activity"/>
    <property type="evidence" value="ECO:0007669"/>
    <property type="project" value="InterPro"/>
</dbReference>
<evidence type="ECO:0000256" key="4">
    <source>
        <dbReference type="ARBA" id="ARBA00022906"/>
    </source>
</evidence>
<evidence type="ECO:0000259" key="9">
    <source>
        <dbReference type="Pfam" id="PF01545"/>
    </source>
</evidence>
<dbReference type="NCBIfam" id="NF033827">
    <property type="entry name" value="CDF_efflux_DmeF"/>
    <property type="match status" value="1"/>
</dbReference>
<feature type="transmembrane region" description="Helical" evidence="8">
    <location>
        <begin position="59"/>
        <end position="77"/>
    </location>
</feature>
<keyword evidence="5 8" id="KW-1133">Transmembrane helix</keyword>
<evidence type="ECO:0000256" key="1">
    <source>
        <dbReference type="ARBA" id="ARBA00004141"/>
    </source>
</evidence>
<dbReference type="GO" id="GO:0006882">
    <property type="term" value="P:intracellular zinc ion homeostasis"/>
    <property type="evidence" value="ECO:0007669"/>
    <property type="project" value="InterPro"/>
</dbReference>
<evidence type="ECO:0000313" key="10">
    <source>
        <dbReference type="EMBL" id="AXI62188.1"/>
    </source>
</evidence>
<gene>
    <name evidence="10" type="ORF">DLD99_17485</name>
</gene>
<keyword evidence="7 8" id="KW-0472">Membrane</keyword>
<feature type="transmembrane region" description="Helical" evidence="8">
    <location>
        <begin position="29"/>
        <end position="47"/>
    </location>
</feature>
<dbReference type="NCBIfam" id="TIGR01297">
    <property type="entry name" value="CDF"/>
    <property type="match status" value="1"/>
</dbReference>
<dbReference type="InterPro" id="IPR027469">
    <property type="entry name" value="Cation_efflux_TMD_sf"/>
</dbReference>
<dbReference type="PANTHER" id="PTHR45755">
    <property type="match status" value="1"/>
</dbReference>
<dbReference type="Proteomes" id="UP000253720">
    <property type="component" value="Chromosome"/>
</dbReference>
<reference evidence="10 11" key="1">
    <citation type="submission" date="2018-05" db="EMBL/GenBank/DDBJ databases">
        <title>Complete genome sequence of Pseudomonas kribbensis 46-2(T).</title>
        <authorList>
            <person name="Jeong H."/>
            <person name="Lee S.-G."/>
            <person name="Rha E."/>
            <person name="Kim H."/>
        </authorList>
    </citation>
    <scope>NUCLEOTIDE SEQUENCE [LARGE SCALE GENOMIC DNA]</scope>
    <source>
        <strain evidence="10 11">46-2</strain>
    </source>
</reference>
<proteinExistence type="predicted"/>
<feature type="transmembrane region" description="Helical" evidence="8">
    <location>
        <begin position="178"/>
        <end position="198"/>
    </location>
</feature>
<dbReference type="PANTHER" id="PTHR45755:SF4">
    <property type="entry name" value="ZINC TRANSPORTER 7"/>
    <property type="match status" value="1"/>
</dbReference>
<dbReference type="InterPro" id="IPR002524">
    <property type="entry name" value="Cation_efflux"/>
</dbReference>
<accession>A0A345RSC2</accession>
<evidence type="ECO:0000256" key="8">
    <source>
        <dbReference type="SAM" id="Phobius"/>
    </source>
</evidence>
<comment type="subcellular location">
    <subcellularLocation>
        <location evidence="1">Membrane</location>
        <topology evidence="1">Multi-pass membrane protein</topology>
    </subcellularLocation>
</comment>
<dbReference type="Gene3D" id="1.20.1510.10">
    <property type="entry name" value="Cation efflux protein transmembrane domain"/>
    <property type="match status" value="1"/>
</dbReference>
<organism evidence="10 11">
    <name type="scientific">Pseudomonas kribbensis</name>
    <dbReference type="NCBI Taxonomy" id="1628086"/>
    <lineage>
        <taxon>Bacteria</taxon>
        <taxon>Pseudomonadati</taxon>
        <taxon>Pseudomonadota</taxon>
        <taxon>Gammaproteobacteria</taxon>
        <taxon>Pseudomonadales</taxon>
        <taxon>Pseudomonadaceae</taxon>
        <taxon>Pseudomonas</taxon>
    </lineage>
</organism>
<keyword evidence="6" id="KW-0406">Ion transport</keyword>
<keyword evidence="3 8" id="KW-0812">Transmembrane</keyword>
<evidence type="ECO:0000256" key="3">
    <source>
        <dbReference type="ARBA" id="ARBA00022692"/>
    </source>
</evidence>
<feature type="transmembrane region" description="Helical" evidence="8">
    <location>
        <begin position="204"/>
        <end position="224"/>
    </location>
</feature>
<keyword evidence="2" id="KW-0813">Transport</keyword>
<name>A0A345RSC2_9PSED</name>
<feature type="domain" description="Cation efflux protein transmembrane" evidence="9">
    <location>
        <begin position="31"/>
        <end position="235"/>
    </location>
</feature>
<dbReference type="RefSeq" id="WP_114883905.1">
    <property type="nucleotide sequence ID" value="NZ_CP029608.1"/>
</dbReference>
<keyword evidence="4" id="KW-0864">Zinc transport</keyword>
<dbReference type="AlphaFoldDB" id="A0A345RSC2"/>
<protein>
    <submittedName>
        <fullName evidence="10">Cation transporter</fullName>
    </submittedName>
</protein>
<dbReference type="InterPro" id="IPR045316">
    <property type="entry name" value="Msc2-like"/>
</dbReference>
<evidence type="ECO:0000256" key="6">
    <source>
        <dbReference type="ARBA" id="ARBA00023065"/>
    </source>
</evidence>
<evidence type="ECO:0000256" key="2">
    <source>
        <dbReference type="ARBA" id="ARBA00022448"/>
    </source>
</evidence>
<keyword evidence="4" id="KW-0862">Zinc</keyword>
<feature type="transmembrane region" description="Helical" evidence="8">
    <location>
        <begin position="127"/>
        <end position="151"/>
    </location>
</feature>
<dbReference type="InterPro" id="IPR058533">
    <property type="entry name" value="Cation_efflux_TM"/>
</dbReference>
<feature type="transmembrane region" description="Helical" evidence="8">
    <location>
        <begin position="97"/>
        <end position="115"/>
    </location>
</feature>
<evidence type="ECO:0000313" key="11">
    <source>
        <dbReference type="Proteomes" id="UP000253720"/>
    </source>
</evidence>
<evidence type="ECO:0000256" key="7">
    <source>
        <dbReference type="ARBA" id="ARBA00023136"/>
    </source>
</evidence>
<keyword evidence="11" id="KW-1185">Reference proteome</keyword>
<dbReference type="EMBL" id="CP029608">
    <property type="protein sequence ID" value="AXI62188.1"/>
    <property type="molecule type" value="Genomic_DNA"/>
</dbReference>